<dbReference type="CDD" id="cd06171">
    <property type="entry name" value="Sigma70_r4"/>
    <property type="match status" value="1"/>
</dbReference>
<keyword evidence="2" id="KW-0749">Sporulation</keyword>
<name>A0ABS2GAN4_9FIRM</name>
<keyword evidence="4 7" id="KW-0731">Sigma factor</keyword>
<proteinExistence type="inferred from homology"/>
<keyword evidence="3 7" id="KW-0805">Transcription regulation</keyword>
<gene>
    <name evidence="10" type="primary">sigK</name>
    <name evidence="10" type="ORF">H9X83_05825</name>
</gene>
<keyword evidence="8" id="KW-0812">Transmembrane</keyword>
<evidence type="ECO:0000256" key="7">
    <source>
        <dbReference type="RuleBase" id="RU362124"/>
    </source>
</evidence>
<feature type="transmembrane region" description="Helical" evidence="8">
    <location>
        <begin position="82"/>
        <end position="101"/>
    </location>
</feature>
<dbReference type="SUPFAM" id="SSF88659">
    <property type="entry name" value="Sigma3 and sigma4 domains of RNA polymerase sigma factors"/>
    <property type="match status" value="1"/>
</dbReference>
<dbReference type="PRINTS" id="PR00046">
    <property type="entry name" value="SIGMA70FCT"/>
</dbReference>
<dbReference type="InterPro" id="IPR007627">
    <property type="entry name" value="RNA_pol_sigma70_r2"/>
</dbReference>
<comment type="caution">
    <text evidence="10">The sequence shown here is derived from an EMBL/GenBank/DDBJ whole genome shotgun (WGS) entry which is preliminary data.</text>
</comment>
<dbReference type="InterPro" id="IPR014284">
    <property type="entry name" value="RNA_pol_sigma-70_dom"/>
</dbReference>
<feature type="domain" description="HTH cro/C1-type" evidence="9">
    <location>
        <begin position="281"/>
        <end position="302"/>
    </location>
</feature>
<evidence type="ECO:0000259" key="9">
    <source>
        <dbReference type="PROSITE" id="PS50943"/>
    </source>
</evidence>
<dbReference type="InterPro" id="IPR013325">
    <property type="entry name" value="RNA_pol_sigma_r2"/>
</dbReference>
<keyword evidence="5 7" id="KW-0238">DNA-binding</keyword>
<dbReference type="InterPro" id="IPR000943">
    <property type="entry name" value="RNA_pol_sigma70"/>
</dbReference>
<comment type="similarity">
    <text evidence="1 7">Belongs to the sigma-70 factor family.</text>
</comment>
<dbReference type="PROSITE" id="PS00715">
    <property type="entry name" value="SIGMA70_1"/>
    <property type="match status" value="1"/>
</dbReference>
<protein>
    <recommendedName>
        <fullName evidence="7">RNA polymerase sigma factor</fullName>
    </recommendedName>
</protein>
<dbReference type="InterPro" id="IPR036388">
    <property type="entry name" value="WH-like_DNA-bd_sf"/>
</dbReference>
<evidence type="ECO:0000256" key="4">
    <source>
        <dbReference type="ARBA" id="ARBA00023082"/>
    </source>
</evidence>
<evidence type="ECO:0000256" key="8">
    <source>
        <dbReference type="SAM" id="Phobius"/>
    </source>
</evidence>
<keyword evidence="11" id="KW-1185">Reference proteome</keyword>
<accession>A0ABS2GAN4</accession>
<dbReference type="SUPFAM" id="SSF88946">
    <property type="entry name" value="Sigma2 domain of RNA polymerase sigma factors"/>
    <property type="match status" value="1"/>
</dbReference>
<evidence type="ECO:0000256" key="6">
    <source>
        <dbReference type="ARBA" id="ARBA00023163"/>
    </source>
</evidence>
<evidence type="ECO:0000256" key="5">
    <source>
        <dbReference type="ARBA" id="ARBA00023125"/>
    </source>
</evidence>
<dbReference type="EMBL" id="JACSNV010000006">
    <property type="protein sequence ID" value="MBM6877677.1"/>
    <property type="molecule type" value="Genomic_DNA"/>
</dbReference>
<evidence type="ECO:0000256" key="3">
    <source>
        <dbReference type="ARBA" id="ARBA00023015"/>
    </source>
</evidence>
<dbReference type="PROSITE" id="PS00716">
    <property type="entry name" value="SIGMA70_2"/>
    <property type="match status" value="1"/>
</dbReference>
<dbReference type="Gene3D" id="1.20.120.1810">
    <property type="match status" value="1"/>
</dbReference>
<keyword evidence="8" id="KW-1133">Transmembrane helix</keyword>
<dbReference type="NCBIfam" id="TIGR02937">
    <property type="entry name" value="sigma70-ECF"/>
    <property type="match status" value="1"/>
</dbReference>
<reference evidence="10 11" key="1">
    <citation type="journal article" date="2021" name="Sci. Rep.">
        <title>The distribution of antibiotic resistance genes in chicken gut microbiota commensals.</title>
        <authorList>
            <person name="Juricova H."/>
            <person name="Matiasovicova J."/>
            <person name="Kubasova T."/>
            <person name="Cejkova D."/>
            <person name="Rychlik I."/>
        </authorList>
    </citation>
    <scope>NUCLEOTIDE SEQUENCE [LARGE SCALE GENOMIC DNA]</scope>
    <source>
        <strain evidence="10 11">An431b</strain>
    </source>
</reference>
<dbReference type="InterPro" id="IPR007630">
    <property type="entry name" value="RNA_pol_sigma70_r4"/>
</dbReference>
<keyword evidence="6 7" id="KW-0804">Transcription</keyword>
<evidence type="ECO:0000256" key="2">
    <source>
        <dbReference type="ARBA" id="ARBA00022969"/>
    </source>
</evidence>
<comment type="function">
    <text evidence="7">Sigma factors are initiation factors that promote the attachment of RNA polymerase to specific initiation sites and are then released.</text>
</comment>
<dbReference type="PROSITE" id="PS50943">
    <property type="entry name" value="HTH_CROC1"/>
    <property type="match status" value="1"/>
</dbReference>
<evidence type="ECO:0000313" key="11">
    <source>
        <dbReference type="Proteomes" id="UP000729290"/>
    </source>
</evidence>
<dbReference type="Proteomes" id="UP000729290">
    <property type="component" value="Unassembled WGS sequence"/>
</dbReference>
<sequence length="317" mass="36067">MVDLSFHGYHQYILFLFVTYFHNLPPFLSTIPDFVPVSGGILSQKFPLSVLSFQKRTSKNRFRHAQRNLSAHKIKQSLSSNASGGVVVFLFCLCSCFFFGFSTSGSFPKPLTKEEEAKWLTLYQNGTEEEKKEAKDHLVLHNLRLVAHIVKKYSSAQKDTEEMISIGTVGLMKAILTYDCEKNIRLASYASRCIENELLMFLRAGKKNQHDISLYDPIGTDRDGNEIVILDIINSDTPDFAETLDLSIQTKRMLEAVKSVLTEREQKVICLRYGLFQQDTLTQQEIAEIMGISRSYVSRIEKKALKKLNAALQEFQG</sequence>
<dbReference type="InterPro" id="IPR001387">
    <property type="entry name" value="Cro/C1-type_HTH"/>
</dbReference>
<evidence type="ECO:0000313" key="10">
    <source>
        <dbReference type="EMBL" id="MBM6877677.1"/>
    </source>
</evidence>
<dbReference type="InterPro" id="IPR013324">
    <property type="entry name" value="RNA_pol_sigma_r3/r4-like"/>
</dbReference>
<dbReference type="Pfam" id="PF04542">
    <property type="entry name" value="Sigma70_r2"/>
    <property type="match status" value="1"/>
</dbReference>
<organism evidence="10 11">
    <name type="scientific">Anaerotignum lactatifermentans</name>
    <dbReference type="NCBI Taxonomy" id="160404"/>
    <lineage>
        <taxon>Bacteria</taxon>
        <taxon>Bacillati</taxon>
        <taxon>Bacillota</taxon>
        <taxon>Clostridia</taxon>
        <taxon>Lachnospirales</taxon>
        <taxon>Anaerotignaceae</taxon>
        <taxon>Anaerotignum</taxon>
    </lineage>
</organism>
<keyword evidence="8" id="KW-0472">Membrane</keyword>
<dbReference type="InterPro" id="IPR050813">
    <property type="entry name" value="Sigma-70_Factor"/>
</dbReference>
<dbReference type="PANTHER" id="PTHR30376">
    <property type="entry name" value="SIGMA FACTOR RPOH HEAT SHOCK RELATED"/>
    <property type="match status" value="1"/>
</dbReference>
<dbReference type="PANTHER" id="PTHR30376:SF3">
    <property type="entry name" value="RNA POLYMERASE SIGMA FACTOR RPOH"/>
    <property type="match status" value="1"/>
</dbReference>
<dbReference type="NCBIfam" id="NF004471">
    <property type="entry name" value="PRK05803.1"/>
    <property type="match status" value="1"/>
</dbReference>
<dbReference type="Pfam" id="PF04545">
    <property type="entry name" value="Sigma70_r4"/>
    <property type="match status" value="1"/>
</dbReference>
<dbReference type="Gene3D" id="1.10.10.10">
    <property type="entry name" value="Winged helix-like DNA-binding domain superfamily/Winged helix DNA-binding domain"/>
    <property type="match status" value="1"/>
</dbReference>
<evidence type="ECO:0000256" key="1">
    <source>
        <dbReference type="ARBA" id="ARBA00007788"/>
    </source>
</evidence>